<dbReference type="GO" id="GO:0000724">
    <property type="term" value="P:double-strand break repair via homologous recombination"/>
    <property type="evidence" value="ECO:0007669"/>
    <property type="project" value="TreeGrafter"/>
</dbReference>
<reference evidence="1 2" key="1">
    <citation type="journal article" date="2023" name="G3 (Bethesda)">
        <title>A haplotype-resolved chromosome-scale genome for Quercus rubra L. provides insights into the genetics of adaptive traits for red oak species.</title>
        <authorList>
            <person name="Kapoor B."/>
            <person name="Jenkins J."/>
            <person name="Schmutz J."/>
            <person name="Zhebentyayeva T."/>
            <person name="Kuelheim C."/>
            <person name="Coggeshall M."/>
            <person name="Heim C."/>
            <person name="Lasky J.R."/>
            <person name="Leites L."/>
            <person name="Islam-Faridi N."/>
            <person name="Romero-Severson J."/>
            <person name="DeLeo V.L."/>
            <person name="Lucas S.M."/>
            <person name="Lazic D."/>
            <person name="Gailing O."/>
            <person name="Carlson J."/>
            <person name="Staton M."/>
        </authorList>
    </citation>
    <scope>NUCLEOTIDE SEQUENCE [LARGE SCALE GENOMIC DNA]</scope>
    <source>
        <strain evidence="1">Pseudo-F2</strain>
    </source>
</reference>
<comment type="caution">
    <text evidence="1">The sequence shown here is derived from an EMBL/GenBank/DDBJ whole genome shotgun (WGS) entry which is preliminary data.</text>
</comment>
<dbReference type="AlphaFoldDB" id="A0AAN7J469"/>
<evidence type="ECO:0000313" key="2">
    <source>
        <dbReference type="Proteomes" id="UP001324115"/>
    </source>
</evidence>
<gene>
    <name evidence="1" type="ORF">RGQ29_015129</name>
</gene>
<keyword evidence="2" id="KW-1185">Reference proteome</keyword>
<organism evidence="1 2">
    <name type="scientific">Quercus rubra</name>
    <name type="common">Northern red oak</name>
    <name type="synonym">Quercus borealis</name>
    <dbReference type="NCBI Taxonomy" id="3512"/>
    <lineage>
        <taxon>Eukaryota</taxon>
        <taxon>Viridiplantae</taxon>
        <taxon>Streptophyta</taxon>
        <taxon>Embryophyta</taxon>
        <taxon>Tracheophyta</taxon>
        <taxon>Spermatophyta</taxon>
        <taxon>Magnoliopsida</taxon>
        <taxon>eudicotyledons</taxon>
        <taxon>Gunneridae</taxon>
        <taxon>Pentapetalae</taxon>
        <taxon>rosids</taxon>
        <taxon>fabids</taxon>
        <taxon>Fagales</taxon>
        <taxon>Fagaceae</taxon>
        <taxon>Quercus</taxon>
    </lineage>
</organism>
<protein>
    <submittedName>
        <fullName evidence="1">Uncharacterized protein</fullName>
    </submittedName>
</protein>
<sequence>MVQTLALCHNAVNHANKTMHCKLLLSDKRWVPIIFTIKGGGSGSFVLKSNSNSSSDSPVRIRTAKYSIALQHLILEGITEESEQ</sequence>
<dbReference type="Proteomes" id="UP001324115">
    <property type="component" value="Unassembled WGS sequence"/>
</dbReference>
<accession>A0AAN7J469</accession>
<dbReference type="GO" id="GO:0097196">
    <property type="term" value="C:Shu complex"/>
    <property type="evidence" value="ECO:0007669"/>
    <property type="project" value="TreeGrafter"/>
</dbReference>
<evidence type="ECO:0000313" key="1">
    <source>
        <dbReference type="EMBL" id="KAK4597475.1"/>
    </source>
</evidence>
<dbReference type="GO" id="GO:0003697">
    <property type="term" value="F:single-stranded DNA binding"/>
    <property type="evidence" value="ECO:0007669"/>
    <property type="project" value="TreeGrafter"/>
</dbReference>
<dbReference type="PANTHER" id="PTHR28653">
    <property type="match status" value="1"/>
</dbReference>
<name>A0AAN7J469_QUERU</name>
<dbReference type="PANTHER" id="PTHR28653:SF1">
    <property type="entry name" value="ATPASE SWSAP1"/>
    <property type="match status" value="1"/>
</dbReference>
<proteinExistence type="predicted"/>
<dbReference type="EMBL" id="JAXUIC010000003">
    <property type="protein sequence ID" value="KAK4597475.1"/>
    <property type="molecule type" value="Genomic_DNA"/>
</dbReference>